<keyword evidence="3" id="KW-1185">Reference proteome</keyword>
<feature type="compositionally biased region" description="Polar residues" evidence="1">
    <location>
        <begin position="1"/>
        <end position="12"/>
    </location>
</feature>
<proteinExistence type="predicted"/>
<dbReference type="EMBL" id="CAJZAH010000007">
    <property type="protein sequence ID" value="CAG9182316.1"/>
    <property type="molecule type" value="Genomic_DNA"/>
</dbReference>
<protein>
    <submittedName>
        <fullName evidence="2">Uncharacterized protein</fullName>
    </submittedName>
</protein>
<feature type="region of interest" description="Disordered" evidence="1">
    <location>
        <begin position="1"/>
        <end position="31"/>
    </location>
</feature>
<evidence type="ECO:0000313" key="2">
    <source>
        <dbReference type="EMBL" id="CAG9182316.1"/>
    </source>
</evidence>
<gene>
    <name evidence="2" type="ORF">LMG21510_04526</name>
</gene>
<reference evidence="2 3" key="1">
    <citation type="submission" date="2021-08" db="EMBL/GenBank/DDBJ databases">
        <authorList>
            <person name="Peeters C."/>
        </authorList>
    </citation>
    <scope>NUCLEOTIDE SEQUENCE [LARGE SCALE GENOMIC DNA]</scope>
    <source>
        <strain evidence="2 3">LMG 21510</strain>
    </source>
</reference>
<dbReference type="Proteomes" id="UP000721236">
    <property type="component" value="Unassembled WGS sequence"/>
</dbReference>
<evidence type="ECO:0000313" key="3">
    <source>
        <dbReference type="Proteomes" id="UP000721236"/>
    </source>
</evidence>
<sequence length="641" mass="69629">MPSDTASTLSSSHRLDTCTPPPVPPENGGAESQLLRPMFVGHCLDVVQGHLGLRATSALSRTCWMLHHRLDIAVAARRMELELEALEIADRAGNAASPLAVAAVLAETARNPFADRDAIAGALMRQAKTMRAGKNEAQRLLRIAIDKESDLRACRLRYGVCLRLFTNEQLATMRQRDVARLRTLPPEARGKLLAIIVRSHDKEHGFDAAAMKRYVDIAATLPAASCSTVARALVDSHSAFSYFRAGPPALALYGTLIGIAIQMREPDGNLDAHGRAIFESLVKPLECHIAPDVKERLPAGSFSGVFNWVCNAMGSIAPAQRGPLLRSLATGLGFGFCADTAQGRMQGWSWLYDAAASLSPEVRAEYFAGLLRWFESAPPAEIATYRSWWLNGVATLPAPQMAAFLASFCTSHTDTPWDTATRDTFMTLMDALPPRQRSEVLRAYISARGSPDALPEIHAGLGSLPPEERERPLGAALYLLMSHHNWRRPYDPLAATSAPASAKRRKGDDALTWILGHLEALPVSSRAAVLLDYVGHWFSSVDRAWRAIMQLVQGLPAPERESGISEMVRATLHPHSRHKLSHTNWCACMKAVLTIPATSPQRACALKALEDSIHLLPAAKRAACEKQLADAAAPAPPPAES</sequence>
<dbReference type="RefSeq" id="WP_224044109.1">
    <property type="nucleotide sequence ID" value="NZ_CAJZAH010000007.1"/>
</dbReference>
<organism evidence="2 3">
    <name type="scientific">Cupriavidus respiraculi</name>
    <dbReference type="NCBI Taxonomy" id="195930"/>
    <lineage>
        <taxon>Bacteria</taxon>
        <taxon>Pseudomonadati</taxon>
        <taxon>Pseudomonadota</taxon>
        <taxon>Betaproteobacteria</taxon>
        <taxon>Burkholderiales</taxon>
        <taxon>Burkholderiaceae</taxon>
        <taxon>Cupriavidus</taxon>
    </lineage>
</organism>
<comment type="caution">
    <text evidence="2">The sequence shown here is derived from an EMBL/GenBank/DDBJ whole genome shotgun (WGS) entry which is preliminary data.</text>
</comment>
<evidence type="ECO:0000256" key="1">
    <source>
        <dbReference type="SAM" id="MobiDB-lite"/>
    </source>
</evidence>
<accession>A0ABN7ZC75</accession>
<name>A0ABN7ZC75_9BURK</name>